<feature type="coiled-coil region" evidence="11">
    <location>
        <begin position="126"/>
        <end position="153"/>
    </location>
</feature>
<evidence type="ECO:0000256" key="2">
    <source>
        <dbReference type="ARBA" id="ARBA00022448"/>
    </source>
</evidence>
<evidence type="ECO:0000256" key="10">
    <source>
        <dbReference type="RuleBase" id="RU367032"/>
    </source>
</evidence>
<keyword evidence="4" id="KW-0811">Translocation</keyword>
<keyword evidence="6 10" id="KW-0576">Peroxisome</keyword>
<reference evidence="14" key="1">
    <citation type="submission" date="2021-12" db="EMBL/GenBank/DDBJ databases">
        <authorList>
            <person name="King R."/>
        </authorList>
    </citation>
    <scope>NUCLEOTIDE SEQUENCE</scope>
</reference>
<proteinExistence type="inferred from homology"/>
<sequence>MGSEALLTAENEIRDNLVTTAVKFLTNPSVQRCTMESKERFLRNKGLTDPEIQKAVEKCAELIDMPSVTSELMYFRHSRSSWFKDNVMPLIIYGGIAYGCYWFYKNFIRHILFIEQPKRKSTSECIDELRKSLDILNANVTSLRSEMQATTQQSILRSQLDNLKSDIASVKGILLNRNQFPPLKTRSDPPSIPAWQRQSEEATSTEPVAEEKKKPHRSRSQRSESGGSNSSEGEQATKNSDSSLEIIT</sequence>
<accession>A0ABN8L1D7</accession>
<evidence type="ECO:0000256" key="5">
    <source>
        <dbReference type="ARBA" id="ARBA00023136"/>
    </source>
</evidence>
<dbReference type="InterPro" id="IPR025655">
    <property type="entry name" value="PEX14"/>
</dbReference>
<evidence type="ECO:0000259" key="13">
    <source>
        <dbReference type="Pfam" id="PF04695"/>
    </source>
</evidence>
<protein>
    <recommendedName>
        <fullName evidence="7 10">Peroxisomal membrane protein PEX14</fullName>
    </recommendedName>
    <alternativeName>
        <fullName evidence="8 10">Peroxin-14</fullName>
    </alternativeName>
</protein>
<evidence type="ECO:0000313" key="15">
    <source>
        <dbReference type="Proteomes" id="UP001153292"/>
    </source>
</evidence>
<dbReference type="EMBL" id="OU963904">
    <property type="protein sequence ID" value="CAH2981033.1"/>
    <property type="molecule type" value="Genomic_DNA"/>
</dbReference>
<evidence type="ECO:0000256" key="3">
    <source>
        <dbReference type="ARBA" id="ARBA00022927"/>
    </source>
</evidence>
<comment type="subcellular location">
    <subcellularLocation>
        <location evidence="9 10">Peroxisome membrane</location>
    </subcellularLocation>
</comment>
<keyword evidence="11" id="KW-0175">Coiled coil</keyword>
<keyword evidence="3 10" id="KW-0653">Protein transport</keyword>
<comment type="function">
    <text evidence="10">Component of the PEX13-PEX14 docking complex, a translocon channel that specifically mediates the import of peroxisomal cargo proteins bound to PEX5 receptor. The PEX13-PEX14 docking complex forms a large import pore which can be opened to a diameter of about 9 nm. Mechanistically, PEX5 receptor along with cargo proteins associates with the PEX14 subunit of the PEX13-PEX14 docking complex in the cytosol, leading to the insertion of the receptor into the organelle membrane with the concomitant translocation of the cargo into the peroxisome matrix.</text>
</comment>
<feature type="domain" description="Peroxisome membrane anchor protein Pex14p N-terminal" evidence="13">
    <location>
        <begin position="14"/>
        <end position="56"/>
    </location>
</feature>
<dbReference type="PANTHER" id="PTHR23058">
    <property type="entry name" value="PEROXISOMAL MEMBRANE PROTEIN PEX14"/>
    <property type="match status" value="1"/>
</dbReference>
<evidence type="ECO:0000256" key="9">
    <source>
        <dbReference type="ARBA" id="ARBA00046271"/>
    </source>
</evidence>
<feature type="compositionally biased region" description="Polar residues" evidence="12">
    <location>
        <begin position="236"/>
        <end position="248"/>
    </location>
</feature>
<name>A0ABN8L1D7_CHISP</name>
<dbReference type="InterPro" id="IPR006785">
    <property type="entry name" value="Pex14_N"/>
</dbReference>
<comment type="similarity">
    <text evidence="1 10">Belongs to the peroxin-14 family.</text>
</comment>
<keyword evidence="15" id="KW-1185">Reference proteome</keyword>
<organism evidence="14 15">
    <name type="scientific">Chilo suppressalis</name>
    <name type="common">Asiatic rice borer moth</name>
    <dbReference type="NCBI Taxonomy" id="168631"/>
    <lineage>
        <taxon>Eukaryota</taxon>
        <taxon>Metazoa</taxon>
        <taxon>Ecdysozoa</taxon>
        <taxon>Arthropoda</taxon>
        <taxon>Hexapoda</taxon>
        <taxon>Insecta</taxon>
        <taxon>Pterygota</taxon>
        <taxon>Neoptera</taxon>
        <taxon>Endopterygota</taxon>
        <taxon>Lepidoptera</taxon>
        <taxon>Glossata</taxon>
        <taxon>Ditrysia</taxon>
        <taxon>Pyraloidea</taxon>
        <taxon>Crambidae</taxon>
        <taxon>Crambinae</taxon>
        <taxon>Chilo</taxon>
    </lineage>
</organism>
<dbReference type="Proteomes" id="UP001153292">
    <property type="component" value="Chromosome 11"/>
</dbReference>
<evidence type="ECO:0000256" key="6">
    <source>
        <dbReference type="ARBA" id="ARBA00023140"/>
    </source>
</evidence>
<evidence type="ECO:0000256" key="8">
    <source>
        <dbReference type="ARBA" id="ARBA00029691"/>
    </source>
</evidence>
<evidence type="ECO:0000256" key="12">
    <source>
        <dbReference type="SAM" id="MobiDB-lite"/>
    </source>
</evidence>
<evidence type="ECO:0000313" key="14">
    <source>
        <dbReference type="EMBL" id="CAH2981033.1"/>
    </source>
</evidence>
<feature type="region of interest" description="Disordered" evidence="12">
    <location>
        <begin position="179"/>
        <end position="248"/>
    </location>
</feature>
<gene>
    <name evidence="14" type="ORF">CHILSU_LOCUS1624</name>
</gene>
<dbReference type="PANTHER" id="PTHR23058:SF0">
    <property type="entry name" value="PEROXISOMAL MEMBRANE PROTEIN PEX14"/>
    <property type="match status" value="1"/>
</dbReference>
<dbReference type="InterPro" id="IPR036388">
    <property type="entry name" value="WH-like_DNA-bd_sf"/>
</dbReference>
<keyword evidence="5 10" id="KW-0472">Membrane</keyword>
<dbReference type="Gene3D" id="1.10.10.10">
    <property type="entry name" value="Winged helix-like DNA-binding domain superfamily/Winged helix DNA-binding domain"/>
    <property type="match status" value="1"/>
</dbReference>
<evidence type="ECO:0000256" key="4">
    <source>
        <dbReference type="ARBA" id="ARBA00023010"/>
    </source>
</evidence>
<evidence type="ECO:0000256" key="7">
    <source>
        <dbReference type="ARBA" id="ARBA00029502"/>
    </source>
</evidence>
<evidence type="ECO:0000256" key="11">
    <source>
        <dbReference type="SAM" id="Coils"/>
    </source>
</evidence>
<keyword evidence="2 10" id="KW-0813">Transport</keyword>
<feature type="compositionally biased region" description="Low complexity" evidence="12">
    <location>
        <begin position="223"/>
        <end position="234"/>
    </location>
</feature>
<evidence type="ECO:0000256" key="1">
    <source>
        <dbReference type="ARBA" id="ARBA00005443"/>
    </source>
</evidence>
<dbReference type="Pfam" id="PF04695">
    <property type="entry name" value="Pex14_N"/>
    <property type="match status" value="1"/>
</dbReference>